<evidence type="ECO:0000256" key="1">
    <source>
        <dbReference type="ARBA" id="ARBA00001962"/>
    </source>
</evidence>
<dbReference type="EMBL" id="JBBHJY010000003">
    <property type="protein sequence ID" value="MEJ6009988.1"/>
    <property type="molecule type" value="Genomic_DNA"/>
</dbReference>
<dbReference type="Pfam" id="PF00355">
    <property type="entry name" value="Rieske"/>
    <property type="match status" value="1"/>
</dbReference>
<dbReference type="RefSeq" id="WP_339966336.1">
    <property type="nucleotide sequence ID" value="NZ_JBBHJY010000003.1"/>
</dbReference>
<keyword evidence="5" id="KW-0408">Iron</keyword>
<gene>
    <name evidence="8" type="ORF">WG900_08645</name>
</gene>
<dbReference type="InterPro" id="IPR015879">
    <property type="entry name" value="Ring_hydroxy_dOase_asu_C_dom"/>
</dbReference>
<name>A0ABU8S7R4_9SPHN</name>
<dbReference type="Gene3D" id="3.90.380.10">
    <property type="entry name" value="Naphthalene 1,2-dioxygenase Alpha Subunit, Chain A, domain 1"/>
    <property type="match status" value="1"/>
</dbReference>
<comment type="cofactor">
    <cofactor evidence="1">
        <name>Fe cation</name>
        <dbReference type="ChEBI" id="CHEBI:24875"/>
    </cofactor>
</comment>
<dbReference type="Proteomes" id="UP001379235">
    <property type="component" value="Unassembled WGS sequence"/>
</dbReference>
<evidence type="ECO:0000313" key="8">
    <source>
        <dbReference type="EMBL" id="MEJ6009988.1"/>
    </source>
</evidence>
<evidence type="ECO:0000313" key="9">
    <source>
        <dbReference type="Proteomes" id="UP001379235"/>
    </source>
</evidence>
<dbReference type="CDD" id="cd03469">
    <property type="entry name" value="Rieske_RO_Alpha_N"/>
    <property type="match status" value="1"/>
</dbReference>
<dbReference type="SUPFAM" id="SSF50022">
    <property type="entry name" value="ISP domain"/>
    <property type="match status" value="1"/>
</dbReference>
<keyword evidence="6" id="KW-0411">Iron-sulfur</keyword>
<dbReference type="InterPro" id="IPR017941">
    <property type="entry name" value="Rieske_2Fe-2S"/>
</dbReference>
<dbReference type="PANTHER" id="PTHR43756">
    <property type="entry name" value="CHOLINE MONOOXYGENASE, CHLOROPLASTIC"/>
    <property type="match status" value="1"/>
</dbReference>
<feature type="domain" description="Rieske" evidence="7">
    <location>
        <begin position="44"/>
        <end position="153"/>
    </location>
</feature>
<dbReference type="Gene3D" id="2.102.10.10">
    <property type="entry name" value="Rieske [2Fe-2S] iron-sulphur domain"/>
    <property type="match status" value="1"/>
</dbReference>
<evidence type="ECO:0000256" key="3">
    <source>
        <dbReference type="ARBA" id="ARBA00022723"/>
    </source>
</evidence>
<dbReference type="GO" id="GO:0051213">
    <property type="term" value="F:dioxygenase activity"/>
    <property type="evidence" value="ECO:0007669"/>
    <property type="project" value="UniProtKB-KW"/>
</dbReference>
<dbReference type="InterPro" id="IPR001663">
    <property type="entry name" value="Rng_hydr_dOase-A"/>
</dbReference>
<keyword evidence="4 8" id="KW-0560">Oxidoreductase</keyword>
<dbReference type="EC" id="1.14.13.-" evidence="8"/>
<dbReference type="PROSITE" id="PS51296">
    <property type="entry name" value="RIESKE"/>
    <property type="match status" value="1"/>
</dbReference>
<dbReference type="PANTHER" id="PTHR43756:SF5">
    <property type="entry name" value="CHOLINE MONOOXYGENASE, CHLOROPLASTIC"/>
    <property type="match status" value="1"/>
</dbReference>
<keyword evidence="2" id="KW-0001">2Fe-2S</keyword>
<dbReference type="CDD" id="cd00680">
    <property type="entry name" value="RHO_alpha_C"/>
    <property type="match status" value="1"/>
</dbReference>
<accession>A0ABU8S7R4</accession>
<dbReference type="Pfam" id="PF00848">
    <property type="entry name" value="Ring_hydroxyl_A"/>
    <property type="match status" value="1"/>
</dbReference>
<protein>
    <submittedName>
        <fullName evidence="8">Aromatic ring-hydroxylating dioxygenase subunit alpha</fullName>
        <ecNumber evidence="8">1.14.13.-</ecNumber>
    </submittedName>
</protein>
<reference evidence="8 9" key="1">
    <citation type="submission" date="2024-03" db="EMBL/GenBank/DDBJ databases">
        <authorList>
            <person name="Jo J.-H."/>
        </authorList>
    </citation>
    <scope>NUCLEOTIDE SEQUENCE [LARGE SCALE GENOMIC DNA]</scope>
    <source>
        <strain evidence="8 9">AS3R-12</strain>
    </source>
</reference>
<comment type="caution">
    <text evidence="8">The sequence shown here is derived from an EMBL/GenBank/DDBJ whole genome shotgun (WGS) entry which is preliminary data.</text>
</comment>
<keyword evidence="8" id="KW-0223">Dioxygenase</keyword>
<evidence type="ECO:0000256" key="2">
    <source>
        <dbReference type="ARBA" id="ARBA00022714"/>
    </source>
</evidence>
<proteinExistence type="predicted"/>
<evidence type="ECO:0000256" key="6">
    <source>
        <dbReference type="ARBA" id="ARBA00023014"/>
    </source>
</evidence>
<evidence type="ECO:0000259" key="7">
    <source>
        <dbReference type="PROSITE" id="PS51296"/>
    </source>
</evidence>
<dbReference type="SUPFAM" id="SSF55961">
    <property type="entry name" value="Bet v1-like"/>
    <property type="match status" value="1"/>
</dbReference>
<evidence type="ECO:0000256" key="5">
    <source>
        <dbReference type="ARBA" id="ARBA00023004"/>
    </source>
</evidence>
<dbReference type="PRINTS" id="PR00090">
    <property type="entry name" value="RNGDIOXGNASE"/>
</dbReference>
<organism evidence="8 9">
    <name type="scientific">Novosphingobium aquae</name>
    <dbReference type="NCBI Taxonomy" id="3133435"/>
    <lineage>
        <taxon>Bacteria</taxon>
        <taxon>Pseudomonadati</taxon>
        <taxon>Pseudomonadota</taxon>
        <taxon>Alphaproteobacteria</taxon>
        <taxon>Sphingomonadales</taxon>
        <taxon>Sphingomonadaceae</taxon>
        <taxon>Novosphingobium</taxon>
    </lineage>
</organism>
<keyword evidence="3" id="KW-0479">Metal-binding</keyword>
<keyword evidence="9" id="KW-1185">Reference proteome</keyword>
<evidence type="ECO:0000256" key="4">
    <source>
        <dbReference type="ARBA" id="ARBA00023002"/>
    </source>
</evidence>
<sequence length="396" mass="44994">MNVEAGTFVQAKVPDLGNAPIPAKAYYDPEWFELERQAVFLRTWFPIGHVCEVPESGNFIRREIEFARASLLIVRGKNGVVRAFHNACTHRGTQLTDDTCGKQAKFSCRYHMWTFGTDGALLSAPDFERFGLDKKDCGLRQVACDVHGGQIFINFEKEPRQGLREWLGPLSEGMEQVPCAYATHFSEYVYEIDANWKLTYDNFQENYHLRFIHPNTGKATFNQTNPFGYPVEMELHDPHRTQTIWTNPDSINLVTPTQMIGFKAGAKSVARGDVPDNPANRSYFAVFPSFFMLGSSGNNFSHTVYPIGPEKSRGVIRLYWINDDKTPGTRFAREFGMGLTRDIHSEDVSVIEAGQRGLSSGALEHVYFQEQEVLCRHLFMMVDKAVREYKAEQGMT</sequence>
<dbReference type="InterPro" id="IPR036922">
    <property type="entry name" value="Rieske_2Fe-2S_sf"/>
</dbReference>